<dbReference type="SUPFAM" id="SSF54160">
    <property type="entry name" value="Chromo domain-like"/>
    <property type="match status" value="1"/>
</dbReference>
<feature type="compositionally biased region" description="Basic and acidic residues" evidence="1">
    <location>
        <begin position="154"/>
        <end position="169"/>
    </location>
</feature>
<feature type="compositionally biased region" description="Polar residues" evidence="1">
    <location>
        <begin position="183"/>
        <end position="195"/>
    </location>
</feature>
<proteinExistence type="predicted"/>
<dbReference type="OrthoDB" id="8026791at2759"/>
<dbReference type="OMA" id="ENDGGNW"/>
<feature type="compositionally biased region" description="Basic and acidic residues" evidence="1">
    <location>
        <begin position="36"/>
        <end position="47"/>
    </location>
</feature>
<evidence type="ECO:0000313" key="3">
    <source>
        <dbReference type="EMBL" id="ALC39456.1"/>
    </source>
</evidence>
<dbReference type="EMBL" id="CP012523">
    <property type="protein sequence ID" value="ALC39456.1"/>
    <property type="molecule type" value="Genomic_DNA"/>
</dbReference>
<sequence>MDTKSNDDSGGSDSLDKSMQRKCVMEETSSTSSECATERDTCSRDSDSAALGESPPGEPTTDSCETVSNTEEGATGTTGDGNMNTASNTAFDTTVTLISQNLRETTLAESETDATAATSSTINTPGTPDHSSSTDCSTSDTLTSTSTDVDADECDQRSKKVSFHPDVKANDGGNRVKKKRRSAQASDGDSDNQSCDGMDLDVDNEEEDEDDEKEEEFSMARTMAEADDYLRQHPLTFARRKSATNGEALQEVHHAEEMHDEPNGDAPYFNDIDHDYYIKCKPENGIESILGKEIRAGRVEYLLRYENQGGLFWESEEFIRRTCPTLLRAYEKNREWRQQRLMQHVAIRQATRQRYTDF</sequence>
<feature type="compositionally biased region" description="Polar residues" evidence="1">
    <location>
        <begin position="60"/>
        <end position="69"/>
    </location>
</feature>
<evidence type="ECO:0000313" key="4">
    <source>
        <dbReference type="Proteomes" id="UP000494163"/>
    </source>
</evidence>
<feature type="compositionally biased region" description="Basic and acidic residues" evidence="1">
    <location>
        <begin position="14"/>
        <end position="25"/>
    </location>
</feature>
<organism evidence="3 4">
    <name type="scientific">Drosophila busckii</name>
    <name type="common">Fruit fly</name>
    <dbReference type="NCBI Taxonomy" id="30019"/>
    <lineage>
        <taxon>Eukaryota</taxon>
        <taxon>Metazoa</taxon>
        <taxon>Ecdysozoa</taxon>
        <taxon>Arthropoda</taxon>
        <taxon>Hexapoda</taxon>
        <taxon>Insecta</taxon>
        <taxon>Pterygota</taxon>
        <taxon>Neoptera</taxon>
        <taxon>Endopterygota</taxon>
        <taxon>Diptera</taxon>
        <taxon>Brachycera</taxon>
        <taxon>Muscomorpha</taxon>
        <taxon>Ephydroidea</taxon>
        <taxon>Drosophilidae</taxon>
        <taxon>Drosophila</taxon>
    </lineage>
</organism>
<protein>
    <submittedName>
        <fullName evidence="3">A16</fullName>
    </submittedName>
</protein>
<gene>
    <name evidence="3" type="ORF">Dbus_chr2Lg1541</name>
</gene>
<dbReference type="PROSITE" id="PS50013">
    <property type="entry name" value="CHROMO_2"/>
    <property type="match status" value="1"/>
</dbReference>
<evidence type="ECO:0000256" key="1">
    <source>
        <dbReference type="SAM" id="MobiDB-lite"/>
    </source>
</evidence>
<feature type="compositionally biased region" description="Low complexity" evidence="1">
    <location>
        <begin position="26"/>
        <end position="35"/>
    </location>
</feature>
<dbReference type="Gene3D" id="2.40.50.40">
    <property type="match status" value="1"/>
</dbReference>
<feature type="domain" description="Chromo" evidence="2">
    <location>
        <begin position="284"/>
        <end position="342"/>
    </location>
</feature>
<name>A0A0M5IWL2_DROBS</name>
<feature type="compositionally biased region" description="Low complexity" evidence="1">
    <location>
        <begin position="70"/>
        <end position="81"/>
    </location>
</feature>
<dbReference type="InterPro" id="IPR000953">
    <property type="entry name" value="Chromo/chromo_shadow_dom"/>
</dbReference>
<feature type="region of interest" description="Disordered" evidence="1">
    <location>
        <begin position="102"/>
        <end position="216"/>
    </location>
</feature>
<accession>A0A0M5IWL2</accession>
<dbReference type="InterPro" id="IPR016197">
    <property type="entry name" value="Chromo-like_dom_sf"/>
</dbReference>
<feature type="region of interest" description="Disordered" evidence="1">
    <location>
        <begin position="1"/>
        <end position="88"/>
    </location>
</feature>
<dbReference type="Proteomes" id="UP000494163">
    <property type="component" value="Chromosome 2L"/>
</dbReference>
<dbReference type="AlphaFoldDB" id="A0A0M5IWL2"/>
<evidence type="ECO:0000259" key="2">
    <source>
        <dbReference type="PROSITE" id="PS50013"/>
    </source>
</evidence>
<feature type="compositionally biased region" description="Acidic residues" evidence="1">
    <location>
        <begin position="198"/>
        <end position="216"/>
    </location>
</feature>
<keyword evidence="4" id="KW-1185">Reference proteome</keyword>
<reference evidence="3 4" key="1">
    <citation type="submission" date="2015-08" db="EMBL/GenBank/DDBJ databases">
        <title>Ancestral chromatin configuration constrains chromatin evolution on differentiating sex chromosomes in Drosophila.</title>
        <authorList>
            <person name="Zhou Q."/>
            <person name="Bachtrog D."/>
        </authorList>
    </citation>
    <scope>NUCLEOTIDE SEQUENCE [LARGE SCALE GENOMIC DNA]</scope>
    <source>
        <tissue evidence="3">Whole larvae</tissue>
    </source>
</reference>
<feature type="compositionally biased region" description="Low complexity" evidence="1">
    <location>
        <begin position="104"/>
        <end position="148"/>
    </location>
</feature>
<dbReference type="GO" id="GO:0005694">
    <property type="term" value="C:chromosome"/>
    <property type="evidence" value="ECO:0007669"/>
    <property type="project" value="UniProtKB-ARBA"/>
</dbReference>
<dbReference type="CDD" id="cd00024">
    <property type="entry name" value="CD_CSD"/>
    <property type="match status" value="1"/>
</dbReference>